<comment type="caution">
    <text evidence="1">The sequence shown here is derived from an EMBL/GenBank/DDBJ whole genome shotgun (WGS) entry which is preliminary data.</text>
</comment>
<reference evidence="1 2" key="1">
    <citation type="submission" date="2022-12" db="EMBL/GenBank/DDBJ databases">
        <title>Chromosome-level genome of Tegillarca granosa.</title>
        <authorList>
            <person name="Kim J."/>
        </authorList>
    </citation>
    <scope>NUCLEOTIDE SEQUENCE [LARGE SCALE GENOMIC DNA]</scope>
    <source>
        <strain evidence="1">Teg-2019</strain>
        <tissue evidence="1">Adductor muscle</tissue>
    </source>
</reference>
<name>A0ABQ9E852_TEGGR</name>
<gene>
    <name evidence="1" type="ORF">KUTeg_022105</name>
</gene>
<dbReference type="Proteomes" id="UP001217089">
    <property type="component" value="Unassembled WGS sequence"/>
</dbReference>
<organism evidence="1 2">
    <name type="scientific">Tegillarca granosa</name>
    <name type="common">Malaysian cockle</name>
    <name type="synonym">Anadara granosa</name>
    <dbReference type="NCBI Taxonomy" id="220873"/>
    <lineage>
        <taxon>Eukaryota</taxon>
        <taxon>Metazoa</taxon>
        <taxon>Spiralia</taxon>
        <taxon>Lophotrochozoa</taxon>
        <taxon>Mollusca</taxon>
        <taxon>Bivalvia</taxon>
        <taxon>Autobranchia</taxon>
        <taxon>Pteriomorphia</taxon>
        <taxon>Arcoida</taxon>
        <taxon>Arcoidea</taxon>
        <taxon>Arcidae</taxon>
        <taxon>Tegillarca</taxon>
    </lineage>
</organism>
<protein>
    <submittedName>
        <fullName evidence="1">Uncharacterized protein</fullName>
    </submittedName>
</protein>
<evidence type="ECO:0000313" key="2">
    <source>
        <dbReference type="Proteomes" id="UP001217089"/>
    </source>
</evidence>
<sequence length="95" mass="11038">MVELKRLGLGNVAHHPDISKTDRSKLYYSLHISPETPYGFTNNKAVHRGQESMNYINFSREGYDIVRLIYMLSQLHYISNLTTPEPFLIILQDLL</sequence>
<proteinExistence type="predicted"/>
<dbReference type="EMBL" id="JARBDR010000919">
    <property type="protein sequence ID" value="KAJ8300586.1"/>
    <property type="molecule type" value="Genomic_DNA"/>
</dbReference>
<keyword evidence="2" id="KW-1185">Reference proteome</keyword>
<accession>A0ABQ9E852</accession>
<evidence type="ECO:0000313" key="1">
    <source>
        <dbReference type="EMBL" id="KAJ8300586.1"/>
    </source>
</evidence>